<dbReference type="InterPro" id="IPR004446">
    <property type="entry name" value="Heptose_bisP_phosphatase"/>
</dbReference>
<keyword evidence="20" id="KW-1185">Reference proteome</keyword>
<keyword evidence="9 14" id="KW-0378">Hydrolase</keyword>
<dbReference type="PANTHER" id="PTHR42891">
    <property type="entry name" value="D-GLYCERO-BETA-D-MANNO-HEPTOSE-1,7-BISPHOSPHATE 7-PHOSPHATASE"/>
    <property type="match status" value="1"/>
</dbReference>
<dbReference type="NCBIfam" id="TIGR01656">
    <property type="entry name" value="Histidinol-ppas"/>
    <property type="match status" value="1"/>
</dbReference>
<evidence type="ECO:0000256" key="5">
    <source>
        <dbReference type="ARBA" id="ARBA00004708"/>
    </source>
</evidence>
<proteinExistence type="inferred from homology"/>
<feature type="site" description="Stabilizes the phosphoryl group" evidence="16">
    <location>
        <position position="76"/>
    </location>
</feature>
<evidence type="ECO:0000256" key="2">
    <source>
        <dbReference type="ARBA" id="ARBA00001946"/>
    </source>
</evidence>
<dbReference type="GO" id="GO:0034200">
    <property type="term" value="F:D-glycero-beta-D-manno-heptose 1,7-bisphosphate 7-phosphatase activity"/>
    <property type="evidence" value="ECO:0007669"/>
    <property type="project" value="UniProtKB-EC"/>
</dbReference>
<evidence type="ECO:0000256" key="1">
    <source>
        <dbReference type="ARBA" id="ARBA00001226"/>
    </source>
</evidence>
<comment type="catalytic activity">
    <reaction evidence="1">
        <text>D-glycero-beta-D-manno-heptose 1,7-bisphosphate + H2O = D-glycero-beta-D-manno-heptose 1-phosphate + phosphate</text>
        <dbReference type="Rhea" id="RHEA:28518"/>
        <dbReference type="ChEBI" id="CHEBI:15377"/>
        <dbReference type="ChEBI" id="CHEBI:43474"/>
        <dbReference type="ChEBI" id="CHEBI:60208"/>
        <dbReference type="ChEBI" id="CHEBI:61593"/>
        <dbReference type="EC" id="3.1.3.82"/>
    </reaction>
</comment>
<organism evidence="19 20">
    <name type="scientific">Billgrantia gudaonensis</name>
    <dbReference type="NCBI Taxonomy" id="376427"/>
    <lineage>
        <taxon>Bacteria</taxon>
        <taxon>Pseudomonadati</taxon>
        <taxon>Pseudomonadota</taxon>
        <taxon>Gammaproteobacteria</taxon>
        <taxon>Oceanospirillales</taxon>
        <taxon>Halomonadaceae</taxon>
        <taxon>Billgrantia</taxon>
    </lineage>
</organism>
<evidence type="ECO:0000256" key="7">
    <source>
        <dbReference type="ARBA" id="ARBA00022490"/>
    </source>
</evidence>
<dbReference type="NCBIfam" id="TIGR01662">
    <property type="entry name" value="HAD-SF-IIIA"/>
    <property type="match status" value="1"/>
</dbReference>
<feature type="binding site" evidence="17">
    <location>
        <position position="35"/>
    </location>
    <ligand>
        <name>Mg(2+)</name>
        <dbReference type="ChEBI" id="CHEBI:18420"/>
    </ligand>
</feature>
<accession>A0A1G8PIX8</accession>
<feature type="binding site" evidence="17">
    <location>
        <position position="123"/>
    </location>
    <ligand>
        <name>Zn(2+)</name>
        <dbReference type="ChEBI" id="CHEBI:29105"/>
    </ligand>
</feature>
<evidence type="ECO:0000256" key="18">
    <source>
        <dbReference type="SAM" id="MobiDB-lite"/>
    </source>
</evidence>
<comment type="similarity">
    <text evidence="13 14">Belongs to the gmhB family.</text>
</comment>
<dbReference type="InterPro" id="IPR036412">
    <property type="entry name" value="HAD-like_sf"/>
</dbReference>
<evidence type="ECO:0000313" key="20">
    <source>
        <dbReference type="Proteomes" id="UP000198525"/>
    </source>
</evidence>
<dbReference type="InterPro" id="IPR006549">
    <property type="entry name" value="HAD-SF_hydro_IIIA"/>
</dbReference>
<dbReference type="InterPro" id="IPR006543">
    <property type="entry name" value="Histidinol-phos"/>
</dbReference>
<evidence type="ECO:0000256" key="11">
    <source>
        <dbReference type="ARBA" id="ARBA00022842"/>
    </source>
</evidence>
<evidence type="ECO:0000256" key="6">
    <source>
        <dbReference type="ARBA" id="ARBA00011245"/>
    </source>
</evidence>
<evidence type="ECO:0000256" key="10">
    <source>
        <dbReference type="ARBA" id="ARBA00022833"/>
    </source>
</evidence>
<comment type="pathway">
    <text evidence="5">Nucleotide-sugar biosynthesis; ADP-L-glycero-beta-D-manno-heptose biosynthesis; ADP-L-glycero-beta-D-manno-heptose from D-glycero-beta-D-manno-heptose 7-phosphate: step 2/4.</text>
</comment>
<evidence type="ECO:0000256" key="9">
    <source>
        <dbReference type="ARBA" id="ARBA00022801"/>
    </source>
</evidence>
<evidence type="ECO:0000256" key="17">
    <source>
        <dbReference type="PIRSR" id="PIRSR004682-4"/>
    </source>
</evidence>
<evidence type="ECO:0000256" key="4">
    <source>
        <dbReference type="ARBA" id="ARBA00004496"/>
    </source>
</evidence>
<feature type="binding site" evidence="17">
    <location>
        <position position="125"/>
    </location>
    <ligand>
        <name>Zn(2+)</name>
        <dbReference type="ChEBI" id="CHEBI:29105"/>
    </ligand>
</feature>
<keyword evidence="10 17" id="KW-0862">Zinc</keyword>
<gene>
    <name evidence="19" type="ORF">SAMN04487954_102100</name>
</gene>
<dbReference type="EC" id="3.1.3.-" evidence="14"/>
<comment type="subcellular location">
    <subcellularLocation>
        <location evidence="4 14">Cytoplasm</location>
    </subcellularLocation>
</comment>
<feature type="active site" description="Proton donor" evidence="15">
    <location>
        <position position="35"/>
    </location>
</feature>
<dbReference type="NCBIfam" id="NF006506">
    <property type="entry name" value="PRK08942.1"/>
    <property type="match status" value="1"/>
</dbReference>
<name>A0A1G8PIX8_9GAMM</name>
<comment type="subunit">
    <text evidence="6">Monomer.</text>
</comment>
<comment type="cofactor">
    <cofactor evidence="3 17">
        <name>Zn(2+)</name>
        <dbReference type="ChEBI" id="CHEBI:29105"/>
    </cofactor>
</comment>
<comment type="cofactor">
    <cofactor evidence="2 17">
        <name>Mg(2+)</name>
        <dbReference type="ChEBI" id="CHEBI:18420"/>
    </cofactor>
</comment>
<dbReference type="GO" id="GO:0005975">
    <property type="term" value="P:carbohydrate metabolic process"/>
    <property type="evidence" value="ECO:0007669"/>
    <property type="project" value="InterPro"/>
</dbReference>
<dbReference type="PANTHER" id="PTHR42891:SF1">
    <property type="entry name" value="D-GLYCERO-BETA-D-MANNO-HEPTOSE-1,7-BISPHOSPHATE 7-PHOSPHATASE"/>
    <property type="match status" value="1"/>
</dbReference>
<evidence type="ECO:0000256" key="13">
    <source>
        <dbReference type="ARBA" id="ARBA00061616"/>
    </source>
</evidence>
<reference evidence="19 20" key="1">
    <citation type="submission" date="2016-10" db="EMBL/GenBank/DDBJ databases">
        <authorList>
            <person name="de Groot N.N."/>
        </authorList>
    </citation>
    <scope>NUCLEOTIDE SEQUENCE [LARGE SCALE GENOMIC DNA]</scope>
    <source>
        <strain evidence="19 20">CGMCC 1.6133</strain>
    </source>
</reference>
<feature type="active site" description="Nucleophile" evidence="15">
    <location>
        <position position="33"/>
    </location>
</feature>
<keyword evidence="11 17" id="KW-0460">Magnesium</keyword>
<evidence type="ECO:0000313" key="19">
    <source>
        <dbReference type="EMBL" id="SDI92397.1"/>
    </source>
</evidence>
<dbReference type="EMBL" id="FNES01000002">
    <property type="protein sequence ID" value="SDI92397.1"/>
    <property type="molecule type" value="Genomic_DNA"/>
</dbReference>
<dbReference type="PIRSF" id="PIRSF004682">
    <property type="entry name" value="GmhB"/>
    <property type="match status" value="1"/>
</dbReference>
<dbReference type="Proteomes" id="UP000198525">
    <property type="component" value="Unassembled WGS sequence"/>
</dbReference>
<dbReference type="GO" id="GO:0005737">
    <property type="term" value="C:cytoplasm"/>
    <property type="evidence" value="ECO:0007669"/>
    <property type="project" value="UniProtKB-SubCell"/>
</dbReference>
<dbReference type="GO" id="GO:0046872">
    <property type="term" value="F:metal ion binding"/>
    <property type="evidence" value="ECO:0007669"/>
    <property type="project" value="UniProtKB-KW"/>
</dbReference>
<evidence type="ECO:0000256" key="15">
    <source>
        <dbReference type="PIRSR" id="PIRSR004682-1"/>
    </source>
</evidence>
<feature type="compositionally biased region" description="Basic and acidic residues" evidence="18">
    <location>
        <begin position="9"/>
        <end position="22"/>
    </location>
</feature>
<feature type="site" description="Stabilizes the phosphoryl group" evidence="16">
    <location>
        <position position="127"/>
    </location>
</feature>
<feature type="binding site" evidence="17">
    <location>
        <position position="115"/>
    </location>
    <ligand>
        <name>Zn(2+)</name>
        <dbReference type="ChEBI" id="CHEBI:29105"/>
    </ligand>
</feature>
<keyword evidence="12 14" id="KW-0119">Carbohydrate metabolism</keyword>
<evidence type="ECO:0000256" key="8">
    <source>
        <dbReference type="ARBA" id="ARBA00022723"/>
    </source>
</evidence>
<feature type="binding site" evidence="17">
    <location>
        <position position="117"/>
    </location>
    <ligand>
        <name>Zn(2+)</name>
        <dbReference type="ChEBI" id="CHEBI:29105"/>
    </ligand>
</feature>
<dbReference type="SUPFAM" id="SSF56784">
    <property type="entry name" value="HAD-like"/>
    <property type="match status" value="1"/>
</dbReference>
<dbReference type="InterPro" id="IPR023214">
    <property type="entry name" value="HAD_sf"/>
</dbReference>
<dbReference type="Pfam" id="PF13242">
    <property type="entry name" value="Hydrolase_like"/>
    <property type="match status" value="1"/>
</dbReference>
<evidence type="ECO:0000256" key="12">
    <source>
        <dbReference type="ARBA" id="ARBA00023277"/>
    </source>
</evidence>
<dbReference type="AlphaFoldDB" id="A0A1G8PIX8"/>
<feature type="binding site" evidence="17">
    <location>
        <position position="33"/>
    </location>
    <ligand>
        <name>Mg(2+)</name>
        <dbReference type="ChEBI" id="CHEBI:18420"/>
    </ligand>
</feature>
<feature type="binding site" evidence="17">
    <location>
        <position position="153"/>
    </location>
    <ligand>
        <name>Mg(2+)</name>
        <dbReference type="ChEBI" id="CHEBI:18420"/>
    </ligand>
</feature>
<feature type="site" description="Contributes to substrate recognition" evidence="16">
    <location>
        <position position="126"/>
    </location>
</feature>
<evidence type="ECO:0000256" key="3">
    <source>
        <dbReference type="ARBA" id="ARBA00001947"/>
    </source>
</evidence>
<dbReference type="Gene3D" id="3.40.50.1000">
    <property type="entry name" value="HAD superfamily/HAD-like"/>
    <property type="match status" value="1"/>
</dbReference>
<dbReference type="CDD" id="cd07503">
    <property type="entry name" value="HAD_HisB-N"/>
    <property type="match status" value="1"/>
</dbReference>
<protein>
    <recommendedName>
        <fullName evidence="14">D,D-heptose 1,7-bisphosphate phosphatase</fullName>
        <ecNumber evidence="14">3.1.3.-</ecNumber>
    </recommendedName>
</protein>
<dbReference type="STRING" id="376427.SAMN04487954_102100"/>
<feature type="region of interest" description="Disordered" evidence="18">
    <location>
        <begin position="1"/>
        <end position="22"/>
    </location>
</feature>
<evidence type="ECO:0000256" key="16">
    <source>
        <dbReference type="PIRSR" id="PIRSR004682-3"/>
    </source>
</evidence>
<dbReference type="FunFam" id="3.40.50.1000:FF:000168">
    <property type="entry name" value="D,D-heptose 1,7-bisphosphate phosphatase"/>
    <property type="match status" value="1"/>
</dbReference>
<sequence length="206" mass="22571">MVDAVSCETCHDTHSTPTNRHDMPSADRLVILDRDGVINRDSDHYIKSLDEFIPYPSAIEAIARLTHSGWTVAVATNQSGIARGYYDQDTLDTMHRRLHDLVRQADGEIAHIAVCPHGPNDGCDCRKPLPGLLHEIRDVLGLSALEGAWMVGDSLRDLQAGEKLGCHSVLVRTGKGDRTLAKGEGLDQAHVFADLATFVDWLLATQ</sequence>
<keyword evidence="8 17" id="KW-0479">Metal-binding</keyword>
<keyword evidence="7 14" id="KW-0963">Cytoplasm</keyword>
<evidence type="ECO:0000256" key="14">
    <source>
        <dbReference type="PIRNR" id="PIRNR004682"/>
    </source>
</evidence>